<name>A0A0A0JLB2_9MICO</name>
<accession>A0A0A0JLB2</accession>
<sequence>MPVVALTFTRLFLGGGSGHSDELDDHIGQSLARIKVIAERGTLAG</sequence>
<proteinExistence type="predicted"/>
<organism evidence="1 2">
    <name type="scientific">Knoellia subterranea KCTC 19937</name>
    <dbReference type="NCBI Taxonomy" id="1385521"/>
    <lineage>
        <taxon>Bacteria</taxon>
        <taxon>Bacillati</taxon>
        <taxon>Actinomycetota</taxon>
        <taxon>Actinomycetes</taxon>
        <taxon>Micrococcales</taxon>
        <taxon>Intrasporangiaceae</taxon>
        <taxon>Knoellia</taxon>
    </lineage>
</organism>
<evidence type="ECO:0000313" key="2">
    <source>
        <dbReference type="Proteomes" id="UP000030011"/>
    </source>
</evidence>
<dbReference type="STRING" id="1385521.N803_17505"/>
<dbReference type="EMBL" id="AVPK01000008">
    <property type="protein sequence ID" value="KGN36847.1"/>
    <property type="molecule type" value="Genomic_DNA"/>
</dbReference>
<comment type="caution">
    <text evidence="1">The sequence shown here is derived from an EMBL/GenBank/DDBJ whole genome shotgun (WGS) entry which is preliminary data.</text>
</comment>
<evidence type="ECO:0000313" key="1">
    <source>
        <dbReference type="EMBL" id="KGN36847.1"/>
    </source>
</evidence>
<dbReference type="AlphaFoldDB" id="A0A0A0JLB2"/>
<keyword evidence="2" id="KW-1185">Reference proteome</keyword>
<dbReference type="Proteomes" id="UP000030011">
    <property type="component" value="Unassembled WGS sequence"/>
</dbReference>
<gene>
    <name evidence="1" type="ORF">N803_17505</name>
</gene>
<reference evidence="1 2" key="1">
    <citation type="submission" date="2013-08" db="EMBL/GenBank/DDBJ databases">
        <title>The genome sequence of Knoellia subterranea.</title>
        <authorList>
            <person name="Zhu W."/>
            <person name="Wang G."/>
        </authorList>
    </citation>
    <scope>NUCLEOTIDE SEQUENCE [LARGE SCALE GENOMIC DNA]</scope>
    <source>
        <strain evidence="1 2">KCTC 19937</strain>
    </source>
</reference>
<protein>
    <submittedName>
        <fullName evidence="1">Uncharacterized protein</fullName>
    </submittedName>
</protein>